<dbReference type="Proteomes" id="UP001258207">
    <property type="component" value="Chromosome"/>
</dbReference>
<dbReference type="RefSeq" id="WP_310791663.1">
    <property type="nucleotide sequence ID" value="NZ_CP134081.1"/>
</dbReference>
<dbReference type="PANTHER" id="PTHR44942:SF4">
    <property type="entry name" value="METHYLTRANSFERASE TYPE 11 DOMAIN-CONTAINING PROTEIN"/>
    <property type="match status" value="1"/>
</dbReference>
<evidence type="ECO:0000256" key="1">
    <source>
        <dbReference type="ARBA" id="ARBA00008361"/>
    </source>
</evidence>
<dbReference type="InterPro" id="IPR051052">
    <property type="entry name" value="Diverse_substrate_MTase"/>
</dbReference>
<dbReference type="CDD" id="cd02440">
    <property type="entry name" value="AdoMet_MTases"/>
    <property type="match status" value="1"/>
</dbReference>
<evidence type="ECO:0000259" key="4">
    <source>
        <dbReference type="Pfam" id="PF08241"/>
    </source>
</evidence>
<name>A0AAJ6MT21_9PSED</name>
<dbReference type="SUPFAM" id="SSF53335">
    <property type="entry name" value="S-adenosyl-L-methionine-dependent methyltransferases"/>
    <property type="match status" value="1"/>
</dbReference>
<accession>A0AAJ6MT21</accession>
<evidence type="ECO:0000313" key="6">
    <source>
        <dbReference type="Proteomes" id="UP001258207"/>
    </source>
</evidence>
<dbReference type="EC" id="2.1.1.-" evidence="5"/>
<evidence type="ECO:0000256" key="2">
    <source>
        <dbReference type="ARBA" id="ARBA00022603"/>
    </source>
</evidence>
<dbReference type="GO" id="GO:0032259">
    <property type="term" value="P:methylation"/>
    <property type="evidence" value="ECO:0007669"/>
    <property type="project" value="UniProtKB-KW"/>
</dbReference>
<dbReference type="Pfam" id="PF08241">
    <property type="entry name" value="Methyltransf_11"/>
    <property type="match status" value="1"/>
</dbReference>
<evidence type="ECO:0000256" key="3">
    <source>
        <dbReference type="ARBA" id="ARBA00022679"/>
    </source>
</evidence>
<keyword evidence="3 5" id="KW-0808">Transferase</keyword>
<dbReference type="Gene3D" id="3.40.50.150">
    <property type="entry name" value="Vaccinia Virus protein VP39"/>
    <property type="match status" value="1"/>
</dbReference>
<proteinExistence type="inferred from homology"/>
<gene>
    <name evidence="5" type="ORF">RI108_18075</name>
</gene>
<feature type="domain" description="Methyltransferase type 11" evidence="4">
    <location>
        <begin position="92"/>
        <end position="183"/>
    </location>
</feature>
<comment type="similarity">
    <text evidence="1">Belongs to the methyltransferase superfamily.</text>
</comment>
<evidence type="ECO:0000313" key="5">
    <source>
        <dbReference type="EMBL" id="WNC09163.1"/>
    </source>
</evidence>
<dbReference type="InterPro" id="IPR013216">
    <property type="entry name" value="Methyltransf_11"/>
</dbReference>
<dbReference type="AlphaFoldDB" id="A0AAJ6MT21"/>
<organism evidence="5 6">
    <name type="scientific">Pseudomonas coleopterorum</name>
    <dbReference type="NCBI Taxonomy" id="1605838"/>
    <lineage>
        <taxon>Bacteria</taxon>
        <taxon>Pseudomonadati</taxon>
        <taxon>Pseudomonadota</taxon>
        <taxon>Gammaproteobacteria</taxon>
        <taxon>Pseudomonadales</taxon>
        <taxon>Pseudomonadaceae</taxon>
        <taxon>Pseudomonas</taxon>
    </lineage>
</organism>
<sequence>MFRCSISLATTKAPASVRGANVKNLGDILQIRNLTEKLQGILPSTAAKGYLQGADAFDKGRPDYPKELDNWLRETIQIKPHSKWDPPHTTVLDLGSGTGKFIPRLLEAGAEVFAVEPVAAMRAQLEHNWADNPYVKVLEGAAEEIPLKSGSVDAVVCAHSFHWFANAASMAEIYRVLKPRGRLGMIWNLRDTSHDWVRQIADIVSDVAADSPRFYTQKWREAFPHSGFTPLVEKRFTHTYTGTPEDVILNRVRSISFISALAPEQQEPIFQKVREIIATHPDLKDKQEITVPYNTVAFHTVRFL</sequence>
<keyword evidence="2 5" id="KW-0489">Methyltransferase</keyword>
<dbReference type="GO" id="GO:0008757">
    <property type="term" value="F:S-adenosylmethionine-dependent methyltransferase activity"/>
    <property type="evidence" value="ECO:0007669"/>
    <property type="project" value="InterPro"/>
</dbReference>
<dbReference type="EMBL" id="CP134081">
    <property type="protein sequence ID" value="WNC09163.1"/>
    <property type="molecule type" value="Genomic_DNA"/>
</dbReference>
<dbReference type="PANTHER" id="PTHR44942">
    <property type="entry name" value="METHYLTRANSF_11 DOMAIN-CONTAINING PROTEIN"/>
    <property type="match status" value="1"/>
</dbReference>
<reference evidence="5" key="1">
    <citation type="submission" date="2023-09" db="EMBL/GenBank/DDBJ databases">
        <title>First report of Pseudomonas coleopterorum DJ13 causing leaf spot on Rhododendron pulchrum Sweet in China.</title>
        <authorList>
            <person name="Zhang Y."/>
        </authorList>
    </citation>
    <scope>NUCLEOTIDE SEQUENCE</scope>
    <source>
        <strain evidence="5">DJ13</strain>
    </source>
</reference>
<dbReference type="InterPro" id="IPR029063">
    <property type="entry name" value="SAM-dependent_MTases_sf"/>
</dbReference>
<protein>
    <submittedName>
        <fullName evidence="5">Class I SAM-dependent methyltransferase</fullName>
        <ecNumber evidence="5">2.1.1.-</ecNumber>
    </submittedName>
</protein>